<reference evidence="9 10" key="1">
    <citation type="submission" date="2022-05" db="EMBL/GenBank/DDBJ databases">
        <authorList>
            <consortium name="Genoscope - CEA"/>
            <person name="William W."/>
        </authorList>
    </citation>
    <scope>NUCLEOTIDE SEQUENCE [LARGE SCALE GENOMIC DNA]</scope>
</reference>
<dbReference type="InterPro" id="IPR007276">
    <property type="entry name" value="Nop14"/>
</dbReference>
<dbReference type="EMBL" id="CALNXK010000039">
    <property type="protein sequence ID" value="CAH3124050.1"/>
    <property type="molecule type" value="Genomic_DNA"/>
</dbReference>
<evidence type="ECO:0000313" key="9">
    <source>
        <dbReference type="EMBL" id="CAH3124050.1"/>
    </source>
</evidence>
<comment type="similarity">
    <text evidence="2">Belongs to the NOP14 family.</text>
</comment>
<comment type="caution">
    <text evidence="9">The sequence shown here is derived from an EMBL/GenBank/DDBJ whole genome shotgun (WGS) entry which is preliminary data.</text>
</comment>
<keyword evidence="7" id="KW-0175">Coiled coil</keyword>
<comment type="subcellular location">
    <subcellularLocation>
        <location evidence="1">Nucleus</location>
        <location evidence="1">Nucleolus</location>
    </subcellularLocation>
</comment>
<keyword evidence="5" id="KW-0539">Nucleus</keyword>
<organism evidence="9 10">
    <name type="scientific">Porites lobata</name>
    <dbReference type="NCBI Taxonomy" id="104759"/>
    <lineage>
        <taxon>Eukaryota</taxon>
        <taxon>Metazoa</taxon>
        <taxon>Cnidaria</taxon>
        <taxon>Anthozoa</taxon>
        <taxon>Hexacorallia</taxon>
        <taxon>Scleractinia</taxon>
        <taxon>Fungiina</taxon>
        <taxon>Poritidae</taxon>
        <taxon>Porites</taxon>
    </lineage>
</organism>
<keyword evidence="10" id="KW-1185">Reference proteome</keyword>
<name>A0ABN8NZ94_9CNID</name>
<comment type="function">
    <text evidence="6">Involved in nucleolar processing of pre-18S ribosomal RNA. Has a role in the nuclear export of 40S pre-ribosomal subunit to the cytoplasm.</text>
</comment>
<feature type="region of interest" description="Disordered" evidence="8">
    <location>
        <begin position="1"/>
        <end position="26"/>
    </location>
</feature>
<keyword evidence="3" id="KW-0690">Ribosome biogenesis</keyword>
<evidence type="ECO:0000256" key="4">
    <source>
        <dbReference type="ARBA" id="ARBA00022552"/>
    </source>
</evidence>
<evidence type="ECO:0000256" key="6">
    <source>
        <dbReference type="ARBA" id="ARBA00024695"/>
    </source>
</evidence>
<keyword evidence="4" id="KW-0698">rRNA processing</keyword>
<evidence type="ECO:0000256" key="2">
    <source>
        <dbReference type="ARBA" id="ARBA00007466"/>
    </source>
</evidence>
<sequence>MVKSKKASVKLAKKQPKSEIKQVKNNPFEIHTNRRKHDILGRNLKHDKGLPGISRSKAIKKRQKTLLVEYKQKNKANMFIDRRFGEYDEKMTLEEKMMKRFTMEKKHHHERRGKYRLEDEELTHLGQSLGEIDKFDDVLLSDDDDNVDNNQDDVDDVKELHFGGFLTKKKTADNLSDKDEDKHKSRKEIMEEVVAKAKIKKHERQMAKEETVNLTDKLDQDWKSLRNLMSNKGLHSAEIPATKSDDYDIAVRQLAFEIKGKATDRLKSEQELAKEEQERLRKLEVSYLLMNQGCITTIKLLISQDSTLILHIAEKTKILSRNQRSRNEKKGQEVGVIRKSLFTCCENSKSCISLLCPITPHAANLGPITHHADNLGPLERQRRMKGLPAVDKKPKHVSADDLGDSFTPAEDDRVLLSYQDGSMLNVDDDEDQLSGDNGSDVEQREENVAVDQKEEEGESSPEDDAEDDDSEETSEDDNGSDLESDDSNDDIEANLDSDVELEDKTRQKSGKSNEDVLKEDTRAGKELPFTFKAPKSFSEFKELINGWSYQDQLTIVDRIKACHNPKITPENKPKMEALFNILLEYVNDLSLMGSEELEMIDKLSRHLFDVAQYSPLHSARQMQQIVKDIHKSFTENRDRLGGKGMFLGLSELMILRIVSILFSASDFKHAVCTPAMVLMSQVLVQSPVRCMRDVFRGLFICDLCLEYISLSKRLVPEAINFLCGILFLGSSKEGRTPQLVLPFKESTKWRDLLKLQSDASSLVVKPLPITKTLGEVSEAELTTDEVRISALNHCLSALNKFVDMYEDLPASLEIFAPVKEHLQRIPVDLYPTPFKELHSTLLSRLNDIYIASLSRKHLTLQARKPEAIKTFEPKFEEHYEVRSRRGAGNKASNEKQKLRYKYKKEFKGAIREIRKDNKFLAKQKLQEQLEKDAERMRKVKEIEHMLSNQQAETNAMNRKKRKLGK</sequence>
<gene>
    <name evidence="9" type="ORF">PLOB_00030392</name>
</gene>
<feature type="compositionally biased region" description="Acidic residues" evidence="8">
    <location>
        <begin position="453"/>
        <end position="501"/>
    </location>
</feature>
<feature type="compositionally biased region" description="Basic residues" evidence="8">
    <location>
        <begin position="1"/>
        <end position="15"/>
    </location>
</feature>
<dbReference type="PANTHER" id="PTHR23183">
    <property type="entry name" value="NOP14"/>
    <property type="match status" value="1"/>
</dbReference>
<evidence type="ECO:0000256" key="7">
    <source>
        <dbReference type="SAM" id="Coils"/>
    </source>
</evidence>
<feature type="region of interest" description="Disordered" evidence="8">
    <location>
        <begin position="945"/>
        <end position="965"/>
    </location>
</feature>
<protein>
    <recommendedName>
        <fullName evidence="11">Nucleolar protein 14</fullName>
    </recommendedName>
</protein>
<feature type="compositionally biased region" description="Basic and acidic residues" evidence="8">
    <location>
        <begin position="502"/>
        <end position="521"/>
    </location>
</feature>
<dbReference type="Pfam" id="PF04147">
    <property type="entry name" value="Nop14"/>
    <property type="match status" value="2"/>
</dbReference>
<evidence type="ECO:0008006" key="11">
    <source>
        <dbReference type="Google" id="ProtNLM"/>
    </source>
</evidence>
<feature type="region of interest" description="Disordered" evidence="8">
    <location>
        <begin position="387"/>
        <end position="521"/>
    </location>
</feature>
<feature type="coiled-coil region" evidence="7">
    <location>
        <begin position="259"/>
        <end position="286"/>
    </location>
</feature>
<evidence type="ECO:0000313" key="10">
    <source>
        <dbReference type="Proteomes" id="UP001159405"/>
    </source>
</evidence>
<evidence type="ECO:0000256" key="1">
    <source>
        <dbReference type="ARBA" id="ARBA00004604"/>
    </source>
</evidence>
<evidence type="ECO:0000256" key="8">
    <source>
        <dbReference type="SAM" id="MobiDB-lite"/>
    </source>
</evidence>
<dbReference type="Proteomes" id="UP001159405">
    <property type="component" value="Unassembled WGS sequence"/>
</dbReference>
<proteinExistence type="inferred from homology"/>
<feature type="compositionally biased region" description="Polar residues" evidence="8">
    <location>
        <begin position="946"/>
        <end position="956"/>
    </location>
</feature>
<dbReference type="PANTHER" id="PTHR23183:SF0">
    <property type="entry name" value="NUCLEOLAR PROTEIN 14"/>
    <property type="match status" value="1"/>
</dbReference>
<accession>A0ABN8NZ94</accession>
<evidence type="ECO:0000256" key="3">
    <source>
        <dbReference type="ARBA" id="ARBA00022517"/>
    </source>
</evidence>
<evidence type="ECO:0000256" key="5">
    <source>
        <dbReference type="ARBA" id="ARBA00023242"/>
    </source>
</evidence>